<name>A0A484AS24_DRONA</name>
<dbReference type="Proteomes" id="UP000295192">
    <property type="component" value="Unassembled WGS sequence"/>
</dbReference>
<accession>A0A484AS24</accession>
<comment type="caution">
    <text evidence="1">The sequence shown here is derived from an EMBL/GenBank/DDBJ whole genome shotgun (WGS) entry which is preliminary data.</text>
</comment>
<protein>
    <submittedName>
        <fullName evidence="1">Uncharacterized protein</fullName>
    </submittedName>
</protein>
<gene>
    <name evidence="1" type="ORF">AWZ03_015177</name>
</gene>
<organism evidence="1 2">
    <name type="scientific">Drosophila navojoa</name>
    <name type="common">Fruit fly</name>
    <dbReference type="NCBI Taxonomy" id="7232"/>
    <lineage>
        <taxon>Eukaryota</taxon>
        <taxon>Metazoa</taxon>
        <taxon>Ecdysozoa</taxon>
        <taxon>Arthropoda</taxon>
        <taxon>Hexapoda</taxon>
        <taxon>Insecta</taxon>
        <taxon>Pterygota</taxon>
        <taxon>Neoptera</taxon>
        <taxon>Endopterygota</taxon>
        <taxon>Diptera</taxon>
        <taxon>Brachycera</taxon>
        <taxon>Muscomorpha</taxon>
        <taxon>Ephydroidea</taxon>
        <taxon>Drosophilidae</taxon>
        <taxon>Drosophila</taxon>
    </lineage>
</organism>
<keyword evidence="2" id="KW-1185">Reference proteome</keyword>
<feature type="non-terminal residue" evidence="1">
    <location>
        <position position="33"/>
    </location>
</feature>
<proteinExistence type="predicted"/>
<evidence type="ECO:0000313" key="2">
    <source>
        <dbReference type="Proteomes" id="UP000295192"/>
    </source>
</evidence>
<dbReference type="EMBL" id="LSRL02003876">
    <property type="protein sequence ID" value="TDG38401.1"/>
    <property type="molecule type" value="Genomic_DNA"/>
</dbReference>
<dbReference type="AlphaFoldDB" id="A0A484AS24"/>
<reference evidence="1 2" key="1">
    <citation type="journal article" date="2019" name="J. Hered.">
        <title>An Improved Genome Assembly for Drosophila navojoa, the Basal Species in the mojavensis Cluster.</title>
        <authorList>
            <person name="Vanderlinde T."/>
            <person name="Dupim E.G."/>
            <person name="Nazario-Yepiz N.O."/>
            <person name="Carvalho A.B."/>
        </authorList>
    </citation>
    <scope>NUCLEOTIDE SEQUENCE [LARGE SCALE GENOMIC DNA]</scope>
    <source>
        <strain evidence="1">Navoj_Jal97</strain>
        <tissue evidence="1">Whole organism</tissue>
    </source>
</reference>
<evidence type="ECO:0000313" key="1">
    <source>
        <dbReference type="EMBL" id="TDG38401.1"/>
    </source>
</evidence>
<sequence>MQQQPQQQQQQQLQQLQLATVGQAHLLRPRLAN</sequence>